<protein>
    <submittedName>
        <fullName evidence="1">2844_t:CDS:1</fullName>
    </submittedName>
</protein>
<feature type="non-terminal residue" evidence="1">
    <location>
        <position position="1"/>
    </location>
</feature>
<proteinExistence type="predicted"/>
<gene>
    <name evidence="1" type="ORF">SCALOS_LOCUS8215</name>
</gene>
<name>A0ACA9N7J1_9GLOM</name>
<organism evidence="1 2">
    <name type="scientific">Scutellospora calospora</name>
    <dbReference type="NCBI Taxonomy" id="85575"/>
    <lineage>
        <taxon>Eukaryota</taxon>
        <taxon>Fungi</taxon>
        <taxon>Fungi incertae sedis</taxon>
        <taxon>Mucoromycota</taxon>
        <taxon>Glomeromycotina</taxon>
        <taxon>Glomeromycetes</taxon>
        <taxon>Diversisporales</taxon>
        <taxon>Gigasporaceae</taxon>
        <taxon>Scutellospora</taxon>
    </lineage>
</organism>
<dbReference type="EMBL" id="CAJVPM010020982">
    <property type="protein sequence ID" value="CAG8637932.1"/>
    <property type="molecule type" value="Genomic_DNA"/>
</dbReference>
<sequence length="156" mass="17777">TPDDLLKFDWCIDISEGVTATNTIESPDMKVWQRKYQLVTLKEKFKKLEYLRNKSRLRLISTGIFCILGLGIGILLFKIEDYESGLNIKGVISTSIFGSGSVGEFYEYIVITLISFSCACLWGIIATYFCFEYIIPLIEEEVENKDIENNIASECL</sequence>
<dbReference type="Proteomes" id="UP000789860">
    <property type="component" value="Unassembled WGS sequence"/>
</dbReference>
<evidence type="ECO:0000313" key="2">
    <source>
        <dbReference type="Proteomes" id="UP000789860"/>
    </source>
</evidence>
<feature type="non-terminal residue" evidence="1">
    <location>
        <position position="156"/>
    </location>
</feature>
<evidence type="ECO:0000313" key="1">
    <source>
        <dbReference type="EMBL" id="CAG8637932.1"/>
    </source>
</evidence>
<reference evidence="1" key="1">
    <citation type="submission" date="2021-06" db="EMBL/GenBank/DDBJ databases">
        <authorList>
            <person name="Kallberg Y."/>
            <person name="Tangrot J."/>
            <person name="Rosling A."/>
        </authorList>
    </citation>
    <scope>NUCLEOTIDE SEQUENCE</scope>
    <source>
        <strain evidence="1">AU212A</strain>
    </source>
</reference>
<accession>A0ACA9N7J1</accession>
<keyword evidence="2" id="KW-1185">Reference proteome</keyword>
<comment type="caution">
    <text evidence="1">The sequence shown here is derived from an EMBL/GenBank/DDBJ whole genome shotgun (WGS) entry which is preliminary data.</text>
</comment>